<dbReference type="Pfam" id="PF02563">
    <property type="entry name" value="Poly_export"/>
    <property type="match status" value="1"/>
</dbReference>
<evidence type="ECO:0000259" key="17">
    <source>
        <dbReference type="Pfam" id="PF22461"/>
    </source>
</evidence>
<dbReference type="Pfam" id="PF22461">
    <property type="entry name" value="SLBB_2"/>
    <property type="match status" value="1"/>
</dbReference>
<dbReference type="AlphaFoldDB" id="A0A934TPT9"/>
<evidence type="ECO:0000256" key="6">
    <source>
        <dbReference type="ARBA" id="ARBA00022692"/>
    </source>
</evidence>
<evidence type="ECO:0000256" key="9">
    <source>
        <dbReference type="ARBA" id="ARBA00023065"/>
    </source>
</evidence>
<keyword evidence="3" id="KW-0813">Transport</keyword>
<keyword evidence="19" id="KW-1185">Reference proteome</keyword>
<feature type="signal peptide" evidence="15">
    <location>
        <begin position="1"/>
        <end position="22"/>
    </location>
</feature>
<feature type="chain" id="PRO_5037796399" evidence="15">
    <location>
        <begin position="23"/>
        <end position="187"/>
    </location>
</feature>
<evidence type="ECO:0000256" key="1">
    <source>
        <dbReference type="ARBA" id="ARBA00004571"/>
    </source>
</evidence>
<dbReference type="PANTHER" id="PTHR33619">
    <property type="entry name" value="POLYSACCHARIDE EXPORT PROTEIN GFCE-RELATED"/>
    <property type="match status" value="1"/>
</dbReference>
<reference evidence="18" key="2">
    <citation type="submission" date="2021-01" db="EMBL/GenBank/DDBJ databases">
        <authorList>
            <person name="Kang M."/>
        </authorList>
    </citation>
    <scope>NUCLEOTIDE SEQUENCE</scope>
    <source>
        <strain evidence="18">KACC 17527</strain>
    </source>
</reference>
<dbReference type="InterPro" id="IPR054765">
    <property type="entry name" value="SLBB_dom"/>
</dbReference>
<keyword evidence="10" id="KW-0626">Porin</keyword>
<keyword evidence="6" id="KW-0812">Transmembrane</keyword>
<keyword evidence="13" id="KW-0998">Cell outer membrane</keyword>
<keyword evidence="7 15" id="KW-0732">Signal</keyword>
<keyword evidence="4" id="KW-1134">Transmembrane beta strand</keyword>
<evidence type="ECO:0000256" key="8">
    <source>
        <dbReference type="ARBA" id="ARBA00023047"/>
    </source>
</evidence>
<reference evidence="18" key="1">
    <citation type="journal article" date="2012" name="J. Microbiol. Biotechnol.">
        <title>Ramlibacter ginsenosidimutans sp. nov., with ginsenoside-converting activity.</title>
        <authorList>
            <person name="Wang L."/>
            <person name="An D.S."/>
            <person name="Kim S.G."/>
            <person name="Jin F.X."/>
            <person name="Kim S.C."/>
            <person name="Lee S.T."/>
            <person name="Im W.T."/>
        </authorList>
    </citation>
    <scope>NUCLEOTIDE SEQUENCE</scope>
    <source>
        <strain evidence="18">KACC 17527</strain>
    </source>
</reference>
<evidence type="ECO:0000256" key="3">
    <source>
        <dbReference type="ARBA" id="ARBA00022448"/>
    </source>
</evidence>
<evidence type="ECO:0000256" key="12">
    <source>
        <dbReference type="ARBA" id="ARBA00023139"/>
    </source>
</evidence>
<keyword evidence="5" id="KW-0762">Sugar transport</keyword>
<comment type="caution">
    <text evidence="18">The sequence shown here is derived from an EMBL/GenBank/DDBJ whole genome shotgun (WGS) entry which is preliminary data.</text>
</comment>
<dbReference type="EMBL" id="JAEPWM010000001">
    <property type="protein sequence ID" value="MBK6005154.1"/>
    <property type="molecule type" value="Genomic_DNA"/>
</dbReference>
<comment type="similarity">
    <text evidence="2">Belongs to the BexD/CtrA/VexA family.</text>
</comment>
<evidence type="ECO:0000259" key="16">
    <source>
        <dbReference type="Pfam" id="PF02563"/>
    </source>
</evidence>
<dbReference type="GO" id="GO:0015288">
    <property type="term" value="F:porin activity"/>
    <property type="evidence" value="ECO:0007669"/>
    <property type="project" value="UniProtKB-KW"/>
</dbReference>
<dbReference type="PANTHER" id="PTHR33619:SF3">
    <property type="entry name" value="POLYSACCHARIDE EXPORT PROTEIN GFCE-RELATED"/>
    <property type="match status" value="1"/>
</dbReference>
<keyword evidence="12" id="KW-0564">Palmitate</keyword>
<evidence type="ECO:0000256" key="2">
    <source>
        <dbReference type="ARBA" id="ARBA00009450"/>
    </source>
</evidence>
<evidence type="ECO:0000256" key="5">
    <source>
        <dbReference type="ARBA" id="ARBA00022597"/>
    </source>
</evidence>
<proteinExistence type="inferred from homology"/>
<evidence type="ECO:0000256" key="15">
    <source>
        <dbReference type="SAM" id="SignalP"/>
    </source>
</evidence>
<evidence type="ECO:0000256" key="11">
    <source>
        <dbReference type="ARBA" id="ARBA00023136"/>
    </source>
</evidence>
<dbReference type="InterPro" id="IPR003715">
    <property type="entry name" value="Poly_export_N"/>
</dbReference>
<dbReference type="Proteomes" id="UP000630528">
    <property type="component" value="Unassembled WGS sequence"/>
</dbReference>
<dbReference type="InterPro" id="IPR049712">
    <property type="entry name" value="Poly_export"/>
</dbReference>
<accession>A0A934TPT9</accession>
<evidence type="ECO:0000313" key="19">
    <source>
        <dbReference type="Proteomes" id="UP000630528"/>
    </source>
</evidence>
<feature type="domain" description="Polysaccharide export protein N-terminal" evidence="16">
    <location>
        <begin position="22"/>
        <end position="96"/>
    </location>
</feature>
<keyword evidence="14" id="KW-0449">Lipoprotein</keyword>
<protein>
    <submittedName>
        <fullName evidence="18">Polysaccharide biosynthesis/export family protein</fullName>
    </submittedName>
</protein>
<dbReference type="GO" id="GO:0006811">
    <property type="term" value="P:monoatomic ion transport"/>
    <property type="evidence" value="ECO:0007669"/>
    <property type="project" value="UniProtKB-KW"/>
</dbReference>
<dbReference type="Gene3D" id="3.30.1950.10">
    <property type="entry name" value="wza like domain"/>
    <property type="match status" value="1"/>
</dbReference>
<dbReference type="GO" id="GO:0009279">
    <property type="term" value="C:cell outer membrane"/>
    <property type="evidence" value="ECO:0007669"/>
    <property type="project" value="UniProtKB-SubCell"/>
</dbReference>
<dbReference type="PROSITE" id="PS51257">
    <property type="entry name" value="PROKAR_LIPOPROTEIN"/>
    <property type="match status" value="1"/>
</dbReference>
<keyword evidence="9" id="KW-0406">Ion transport</keyword>
<evidence type="ECO:0000256" key="4">
    <source>
        <dbReference type="ARBA" id="ARBA00022452"/>
    </source>
</evidence>
<evidence type="ECO:0000256" key="7">
    <source>
        <dbReference type="ARBA" id="ARBA00022729"/>
    </source>
</evidence>
<evidence type="ECO:0000256" key="13">
    <source>
        <dbReference type="ARBA" id="ARBA00023237"/>
    </source>
</evidence>
<evidence type="ECO:0000313" key="18">
    <source>
        <dbReference type="EMBL" id="MBK6005154.1"/>
    </source>
</evidence>
<dbReference type="RefSeq" id="WP_201166506.1">
    <property type="nucleotide sequence ID" value="NZ_JAEPWM010000001.1"/>
</dbReference>
<keyword evidence="8" id="KW-0625">Polysaccharide transport</keyword>
<dbReference type="GO" id="GO:0015159">
    <property type="term" value="F:polysaccharide transmembrane transporter activity"/>
    <property type="evidence" value="ECO:0007669"/>
    <property type="project" value="InterPro"/>
</dbReference>
<feature type="domain" description="SLBB" evidence="17">
    <location>
        <begin position="103"/>
        <end position="186"/>
    </location>
</feature>
<dbReference type="Gene3D" id="3.10.560.10">
    <property type="entry name" value="Outer membrane lipoprotein wza domain like"/>
    <property type="match status" value="1"/>
</dbReference>
<keyword evidence="11" id="KW-0472">Membrane</keyword>
<sequence>MIHRCVLFLLCVFAACAACAQAAADGYALRPGDRLQVSVWKEETLNREVRVLPDGSISFPLVGRIQVAGASSVEVERRIREGLKTYIPDAVVSVVVTATEGNSVYVLGKVLKPGPIALTSTDTTVLQVLSQAGGLDRFADADSIVVLRKAPGDARQQTLRVRYSELLKGQALESNVVMRAGDTVMVP</sequence>
<evidence type="ECO:0000256" key="10">
    <source>
        <dbReference type="ARBA" id="ARBA00023114"/>
    </source>
</evidence>
<name>A0A934TPT9_9BURK</name>
<evidence type="ECO:0000256" key="14">
    <source>
        <dbReference type="ARBA" id="ARBA00023288"/>
    </source>
</evidence>
<dbReference type="GO" id="GO:0046930">
    <property type="term" value="C:pore complex"/>
    <property type="evidence" value="ECO:0007669"/>
    <property type="project" value="UniProtKB-KW"/>
</dbReference>
<gene>
    <name evidence="18" type="ORF">JJB11_03540</name>
</gene>
<comment type="subcellular location">
    <subcellularLocation>
        <location evidence="1">Cell outer membrane</location>
        <topology evidence="1">Multi-pass membrane protein</topology>
    </subcellularLocation>
</comment>
<organism evidence="18 19">
    <name type="scientific">Ramlibacter ginsenosidimutans</name>
    <dbReference type="NCBI Taxonomy" id="502333"/>
    <lineage>
        <taxon>Bacteria</taxon>
        <taxon>Pseudomonadati</taxon>
        <taxon>Pseudomonadota</taxon>
        <taxon>Betaproteobacteria</taxon>
        <taxon>Burkholderiales</taxon>
        <taxon>Comamonadaceae</taxon>
        <taxon>Ramlibacter</taxon>
    </lineage>
</organism>